<dbReference type="InterPro" id="IPR006153">
    <property type="entry name" value="Cation/H_exchanger_TM"/>
</dbReference>
<dbReference type="Gene3D" id="1.20.1530.20">
    <property type="match status" value="1"/>
</dbReference>
<evidence type="ECO:0000256" key="9">
    <source>
        <dbReference type="ARBA" id="ARBA00038341"/>
    </source>
</evidence>
<dbReference type="InterPro" id="IPR038770">
    <property type="entry name" value="Na+/solute_symporter_sf"/>
</dbReference>
<feature type="domain" description="Cation/H+ exchanger transmembrane" evidence="11">
    <location>
        <begin position="61"/>
        <end position="433"/>
    </location>
</feature>
<keyword evidence="2" id="KW-0813">Transport</keyword>
<keyword evidence="6 10" id="KW-1133">Transmembrane helix</keyword>
<evidence type="ECO:0000256" key="10">
    <source>
        <dbReference type="SAM" id="Phobius"/>
    </source>
</evidence>
<dbReference type="AlphaFoldDB" id="A0AAV0ZIN8"/>
<evidence type="ECO:0000256" key="2">
    <source>
        <dbReference type="ARBA" id="ARBA00022448"/>
    </source>
</evidence>
<evidence type="ECO:0000313" key="15">
    <source>
        <dbReference type="Proteomes" id="UP001157006"/>
    </source>
</evidence>
<feature type="transmembrane region" description="Helical" evidence="10">
    <location>
        <begin position="100"/>
        <end position="122"/>
    </location>
</feature>
<dbReference type="InterPro" id="IPR057290">
    <property type="entry name" value="CHX17_C"/>
</dbReference>
<dbReference type="GO" id="GO:0006813">
    <property type="term" value="P:potassium ion transport"/>
    <property type="evidence" value="ECO:0007669"/>
    <property type="project" value="UniProtKB-KW"/>
</dbReference>
<evidence type="ECO:0008006" key="16">
    <source>
        <dbReference type="Google" id="ProtNLM"/>
    </source>
</evidence>
<dbReference type="Proteomes" id="UP001157006">
    <property type="component" value="Chromosome 2"/>
</dbReference>
<feature type="transmembrane region" description="Helical" evidence="10">
    <location>
        <begin position="359"/>
        <end position="378"/>
    </location>
</feature>
<organism evidence="14 15">
    <name type="scientific">Vicia faba</name>
    <name type="common">Broad bean</name>
    <name type="synonym">Faba vulgaris</name>
    <dbReference type="NCBI Taxonomy" id="3906"/>
    <lineage>
        <taxon>Eukaryota</taxon>
        <taxon>Viridiplantae</taxon>
        <taxon>Streptophyta</taxon>
        <taxon>Embryophyta</taxon>
        <taxon>Tracheophyta</taxon>
        <taxon>Spermatophyta</taxon>
        <taxon>Magnoliopsida</taxon>
        <taxon>eudicotyledons</taxon>
        <taxon>Gunneridae</taxon>
        <taxon>Pentapetalae</taxon>
        <taxon>rosids</taxon>
        <taxon>fabids</taxon>
        <taxon>Fabales</taxon>
        <taxon>Fabaceae</taxon>
        <taxon>Papilionoideae</taxon>
        <taxon>50 kb inversion clade</taxon>
        <taxon>NPAAA clade</taxon>
        <taxon>Hologalegina</taxon>
        <taxon>IRL clade</taxon>
        <taxon>Fabeae</taxon>
        <taxon>Vicia</taxon>
    </lineage>
</organism>
<feature type="transmembrane region" description="Helical" evidence="10">
    <location>
        <begin position="390"/>
        <end position="412"/>
    </location>
</feature>
<evidence type="ECO:0000256" key="1">
    <source>
        <dbReference type="ARBA" id="ARBA00004141"/>
    </source>
</evidence>
<evidence type="ECO:0000259" key="11">
    <source>
        <dbReference type="Pfam" id="PF00999"/>
    </source>
</evidence>
<dbReference type="GO" id="GO:0006885">
    <property type="term" value="P:regulation of pH"/>
    <property type="evidence" value="ECO:0007669"/>
    <property type="project" value="TreeGrafter"/>
</dbReference>
<dbReference type="EMBL" id="OX451737">
    <property type="protein sequence ID" value="CAI8596938.1"/>
    <property type="molecule type" value="Genomic_DNA"/>
</dbReference>
<dbReference type="InterPro" id="IPR057291">
    <property type="entry name" value="CHX17_2nd"/>
</dbReference>
<dbReference type="Pfam" id="PF00999">
    <property type="entry name" value="Na_H_Exchanger"/>
    <property type="match status" value="1"/>
</dbReference>
<feature type="domain" description="Cation/H(+) antiporter C-terminal" evidence="13">
    <location>
        <begin position="641"/>
        <end position="779"/>
    </location>
</feature>
<dbReference type="PANTHER" id="PTHR32468">
    <property type="entry name" value="CATION/H + ANTIPORTER"/>
    <property type="match status" value="1"/>
</dbReference>
<feature type="transmembrane region" description="Helical" evidence="10">
    <location>
        <begin position="241"/>
        <end position="259"/>
    </location>
</feature>
<comment type="similarity">
    <text evidence="9">Belongs to the monovalent cation:proton antiporter 2 (CPA2) transporter (TC 2.A.37) family. CHX (TC 2.A.37.4) subfamily.</text>
</comment>
<evidence type="ECO:0000256" key="8">
    <source>
        <dbReference type="ARBA" id="ARBA00023136"/>
    </source>
</evidence>
<sequence>MEEVANRRLDQLTSYGMINNKKVACQYFAREGNKGLWYGDNPLNATTSVLVVQIIVMFSLSRLTHFLLSPFHQTLLIAQIMAGIIAGPLVLGRHNTSYEMLFPAASIMTLATFAEFGMIIYFFKMGVQINYKQIMRIQKHAVIIGVLGHISAIVFGVIVLNIVEMISPLGSEKYGIQGLIIFGSLTSFPVISSLLSEMNILSSEIGRMALSTAMVSDACMWIIYVIILTGVRVMEEKSFKFILQKAVTVFYFGFLYYFLRPLVIWISNRNRKGSDPMTQSHFLLIICILMFIGFFGLILGQPTFMTAFWFGVLLPDGPPLGSILAEKLDTIGSTLILPAYCSISGLRTSVPKILGSKTCYMEVVIIAVYVGKFVGTILPSLHFHIEFWDSFALALIMCCKGLLDLCTFNTLLNSKKIDELSFTLMIYTMVAITGFATLIVYYIYDPSRRYKTYMRKSVKGSEREFDFKVLVCIHNEENVYPMINLLQATKPTNTSPISVFVLHLMQLSGRSASINIKNEYARNKSNSYKHASTQTISNVFDTLLLHNKECVTLKVFTAIAPYASMHDDICYMAMDTKSNILIVPFHKQWSMNGNVEFSNASIRLVNQRVLNKAPCSIGVLIDRSQMSGELLVIHNKCFCKIAMIFLGGADDQEALAYGMRIAEHPNIRLTVIWVRFKRQQKHYGVKNPYVDMMEHIRYRSNLKDKVYFKEEVVEDGEGTTQVIRMMDSIFNLVIVGKHHLANSPCTLGLTEWCELPELGPVGNLLATSDFTFSVLVVQQQPFDNEYFR</sequence>
<feature type="transmembrane region" description="Helical" evidence="10">
    <location>
        <begin position="208"/>
        <end position="229"/>
    </location>
</feature>
<feature type="transmembrane region" description="Helical" evidence="10">
    <location>
        <begin position="175"/>
        <end position="196"/>
    </location>
</feature>
<dbReference type="GO" id="GO:1902600">
    <property type="term" value="P:proton transmembrane transport"/>
    <property type="evidence" value="ECO:0007669"/>
    <property type="project" value="InterPro"/>
</dbReference>
<name>A0AAV0ZIN8_VICFA</name>
<evidence type="ECO:0000256" key="5">
    <source>
        <dbReference type="ARBA" id="ARBA00022958"/>
    </source>
</evidence>
<keyword evidence="3" id="KW-0633">Potassium transport</keyword>
<keyword evidence="5" id="KW-0630">Potassium</keyword>
<evidence type="ECO:0000256" key="6">
    <source>
        <dbReference type="ARBA" id="ARBA00022989"/>
    </source>
</evidence>
<protein>
    <recommendedName>
        <fullName evidence="16">Cation/H+ exchanger domain-containing protein</fullName>
    </recommendedName>
</protein>
<gene>
    <name evidence="14" type="ORF">VFH_II058360</name>
</gene>
<feature type="transmembrane region" description="Helical" evidence="10">
    <location>
        <begin position="142"/>
        <end position="163"/>
    </location>
</feature>
<evidence type="ECO:0000259" key="12">
    <source>
        <dbReference type="Pfam" id="PF23256"/>
    </source>
</evidence>
<dbReference type="Pfam" id="PF23259">
    <property type="entry name" value="CHX17_C"/>
    <property type="match status" value="1"/>
</dbReference>
<dbReference type="PANTHER" id="PTHR32468:SF175">
    <property type="entry name" value="CATION_H+ EXCHANGER 3"/>
    <property type="match status" value="1"/>
</dbReference>
<proteinExistence type="inferred from homology"/>
<dbReference type="GO" id="GO:0012505">
    <property type="term" value="C:endomembrane system"/>
    <property type="evidence" value="ECO:0007669"/>
    <property type="project" value="TreeGrafter"/>
</dbReference>
<keyword evidence="4 10" id="KW-0812">Transmembrane</keyword>
<keyword evidence="7" id="KW-0406">Ion transport</keyword>
<comment type="subcellular location">
    <subcellularLocation>
        <location evidence="1">Membrane</location>
        <topology evidence="1">Multi-pass membrane protein</topology>
    </subcellularLocation>
</comment>
<feature type="domain" description="Cation/H(+) antiporter central" evidence="12">
    <location>
        <begin position="499"/>
        <end position="624"/>
    </location>
</feature>
<dbReference type="InterPro" id="IPR050794">
    <property type="entry name" value="CPA2_transporter"/>
</dbReference>
<accession>A0AAV0ZIN8</accession>
<keyword evidence="15" id="KW-1185">Reference proteome</keyword>
<evidence type="ECO:0000259" key="13">
    <source>
        <dbReference type="Pfam" id="PF23259"/>
    </source>
</evidence>
<dbReference type="Pfam" id="PF23256">
    <property type="entry name" value="CHX17_2nd"/>
    <property type="match status" value="1"/>
</dbReference>
<evidence type="ECO:0000313" key="14">
    <source>
        <dbReference type="EMBL" id="CAI8596938.1"/>
    </source>
</evidence>
<feature type="transmembrane region" description="Helical" evidence="10">
    <location>
        <begin position="424"/>
        <end position="444"/>
    </location>
</feature>
<evidence type="ECO:0000256" key="7">
    <source>
        <dbReference type="ARBA" id="ARBA00023065"/>
    </source>
</evidence>
<reference evidence="14 15" key="1">
    <citation type="submission" date="2023-01" db="EMBL/GenBank/DDBJ databases">
        <authorList>
            <person name="Kreplak J."/>
        </authorList>
    </citation>
    <scope>NUCLEOTIDE SEQUENCE [LARGE SCALE GENOMIC DNA]</scope>
</reference>
<feature type="transmembrane region" description="Helical" evidence="10">
    <location>
        <begin position="280"/>
        <end position="310"/>
    </location>
</feature>
<keyword evidence="8 10" id="KW-0472">Membrane</keyword>
<dbReference type="GO" id="GO:0016020">
    <property type="term" value="C:membrane"/>
    <property type="evidence" value="ECO:0007669"/>
    <property type="project" value="UniProtKB-SubCell"/>
</dbReference>
<evidence type="ECO:0000256" key="4">
    <source>
        <dbReference type="ARBA" id="ARBA00022692"/>
    </source>
</evidence>
<evidence type="ECO:0000256" key="3">
    <source>
        <dbReference type="ARBA" id="ARBA00022538"/>
    </source>
</evidence>
<dbReference type="GO" id="GO:0015297">
    <property type="term" value="F:antiporter activity"/>
    <property type="evidence" value="ECO:0007669"/>
    <property type="project" value="InterPro"/>
</dbReference>